<name>A0AA40FQW9_9HYME</name>
<feature type="compositionally biased region" description="Basic and acidic residues" evidence="1">
    <location>
        <begin position="70"/>
        <end position="91"/>
    </location>
</feature>
<dbReference type="Proteomes" id="UP001177670">
    <property type="component" value="Unassembled WGS sequence"/>
</dbReference>
<feature type="compositionally biased region" description="Basic residues" evidence="1">
    <location>
        <begin position="1"/>
        <end position="14"/>
    </location>
</feature>
<reference evidence="2" key="1">
    <citation type="submission" date="2021-10" db="EMBL/GenBank/DDBJ databases">
        <title>Melipona bicolor Genome sequencing and assembly.</title>
        <authorList>
            <person name="Araujo N.S."/>
            <person name="Arias M.C."/>
        </authorList>
    </citation>
    <scope>NUCLEOTIDE SEQUENCE</scope>
    <source>
        <strain evidence="2">USP_2M_L1-L4_2017</strain>
        <tissue evidence="2">Whole body</tissue>
    </source>
</reference>
<keyword evidence="3" id="KW-1185">Reference proteome</keyword>
<gene>
    <name evidence="2" type="ORF">K0M31_008390</name>
</gene>
<organism evidence="2 3">
    <name type="scientific">Melipona bicolor</name>
    <dbReference type="NCBI Taxonomy" id="60889"/>
    <lineage>
        <taxon>Eukaryota</taxon>
        <taxon>Metazoa</taxon>
        <taxon>Ecdysozoa</taxon>
        <taxon>Arthropoda</taxon>
        <taxon>Hexapoda</taxon>
        <taxon>Insecta</taxon>
        <taxon>Pterygota</taxon>
        <taxon>Neoptera</taxon>
        <taxon>Endopterygota</taxon>
        <taxon>Hymenoptera</taxon>
        <taxon>Apocrita</taxon>
        <taxon>Aculeata</taxon>
        <taxon>Apoidea</taxon>
        <taxon>Anthophila</taxon>
        <taxon>Apidae</taxon>
        <taxon>Melipona</taxon>
    </lineage>
</organism>
<feature type="region of interest" description="Disordered" evidence="1">
    <location>
        <begin position="51"/>
        <end position="114"/>
    </location>
</feature>
<dbReference type="EMBL" id="JAHYIQ010000020">
    <property type="protein sequence ID" value="KAK1123692.1"/>
    <property type="molecule type" value="Genomic_DNA"/>
</dbReference>
<comment type="caution">
    <text evidence="2">The sequence shown here is derived from an EMBL/GenBank/DDBJ whole genome shotgun (WGS) entry which is preliminary data.</text>
</comment>
<evidence type="ECO:0000313" key="2">
    <source>
        <dbReference type="EMBL" id="KAK1123692.1"/>
    </source>
</evidence>
<evidence type="ECO:0000256" key="1">
    <source>
        <dbReference type="SAM" id="MobiDB-lite"/>
    </source>
</evidence>
<proteinExistence type="predicted"/>
<evidence type="ECO:0000313" key="3">
    <source>
        <dbReference type="Proteomes" id="UP001177670"/>
    </source>
</evidence>
<dbReference type="AlphaFoldDB" id="A0AA40FQW9"/>
<sequence>MDVSRTRRSKKRWRPERTGVAYRSSDAKENGAWTWIPVYRILLHNCESIGRPSFSASRRNAQRIGSLSDETARDKLPGDRGKNDQTQRKILCESQAAKPTGARPPTQKPAFFCA</sequence>
<feature type="non-terminal residue" evidence="2">
    <location>
        <position position="114"/>
    </location>
</feature>
<protein>
    <submittedName>
        <fullName evidence="2">Uncharacterized protein</fullName>
    </submittedName>
</protein>
<feature type="compositionally biased region" description="Polar residues" evidence="1">
    <location>
        <begin position="54"/>
        <end position="69"/>
    </location>
</feature>
<feature type="region of interest" description="Disordered" evidence="1">
    <location>
        <begin position="1"/>
        <end position="27"/>
    </location>
</feature>
<accession>A0AA40FQW9</accession>